<dbReference type="PANTHER" id="PTHR35005:SF1">
    <property type="entry name" value="2-AMINO-5-FORMYLAMINO-6-RIBOSYLAMINOPYRIMIDIN-4(3H)-ONE 5'-MONOPHOSPHATE DEFORMYLASE"/>
    <property type="match status" value="1"/>
</dbReference>
<keyword evidence="7" id="KW-1185">Reference proteome</keyword>
<comment type="caution">
    <text evidence="6">The sequence shown here is derived from an EMBL/GenBank/DDBJ whole genome shotgun (WGS) entry which is preliminary data.</text>
</comment>
<evidence type="ECO:0000256" key="1">
    <source>
        <dbReference type="ARBA" id="ARBA00001947"/>
    </source>
</evidence>
<comment type="cofactor">
    <cofactor evidence="1">
        <name>Zn(2+)</name>
        <dbReference type="ChEBI" id="CHEBI:29105"/>
    </cofactor>
</comment>
<keyword evidence="2" id="KW-0479">Metal-binding</keyword>
<evidence type="ECO:0000256" key="4">
    <source>
        <dbReference type="ARBA" id="ARBA00022833"/>
    </source>
</evidence>
<dbReference type="Proteomes" id="UP001073227">
    <property type="component" value="Unassembled WGS sequence"/>
</dbReference>
<dbReference type="EMBL" id="JAOVZR010000001">
    <property type="protein sequence ID" value="MCY0146822.1"/>
    <property type="molecule type" value="Genomic_DNA"/>
</dbReference>
<sequence length="262" mass="28404">MKYLWTELTSAELRSLKDEDPIVLIPVGAVEQHGPHLPTGVDGYLAESVCVGAAKLANKSGLRTVVLPVQWVGYSPHHLSLGGSLSLSCETLVAVLTELSVSLVQQGYRRVLLVNGHGGNGACVDMAATDAGRQMYGQGIIGALSYFSLVSERQSEFRESGSGGMGHACEFETSLMLSLYPELVEMERVQDHIPQPYLQNTNNDLFGSKKVRIYREYSAVTPNGVVGQPSLATSEKGEIIFEICCEELAQTIKNISEKEITN</sequence>
<evidence type="ECO:0000256" key="2">
    <source>
        <dbReference type="ARBA" id="ARBA00022723"/>
    </source>
</evidence>
<organism evidence="6 7">
    <name type="scientific">Hoeflea algicola</name>
    <dbReference type="NCBI Taxonomy" id="2983763"/>
    <lineage>
        <taxon>Bacteria</taxon>
        <taxon>Pseudomonadati</taxon>
        <taxon>Pseudomonadota</taxon>
        <taxon>Alphaproteobacteria</taxon>
        <taxon>Hyphomicrobiales</taxon>
        <taxon>Rhizobiaceae</taxon>
        <taxon>Hoeflea</taxon>
    </lineage>
</organism>
<dbReference type="InterPro" id="IPR003785">
    <property type="entry name" value="Creatininase/forma_Hydrolase"/>
</dbReference>
<dbReference type="PANTHER" id="PTHR35005">
    <property type="entry name" value="3-DEHYDRO-SCYLLO-INOSOSE HYDROLASE"/>
    <property type="match status" value="1"/>
</dbReference>
<gene>
    <name evidence="6" type="ORF">OEG84_03600</name>
</gene>
<reference evidence="6" key="1">
    <citation type="submission" date="2022-10" db="EMBL/GenBank/DDBJ databases">
        <title>Hoeflea sp. G2-23, isolated from marine algae.</title>
        <authorList>
            <person name="Kristyanto S."/>
            <person name="Kim J.M."/>
            <person name="Jeon C.O."/>
        </authorList>
    </citation>
    <scope>NUCLEOTIDE SEQUENCE</scope>
    <source>
        <strain evidence="6">G2-23</strain>
    </source>
</reference>
<dbReference type="Pfam" id="PF02633">
    <property type="entry name" value="Creatininase"/>
    <property type="match status" value="1"/>
</dbReference>
<name>A0ABT3Z505_9HYPH</name>
<dbReference type="SUPFAM" id="SSF102215">
    <property type="entry name" value="Creatininase"/>
    <property type="match status" value="1"/>
</dbReference>
<keyword evidence="4" id="KW-0862">Zinc</keyword>
<dbReference type="InterPro" id="IPR024087">
    <property type="entry name" value="Creatininase-like_sf"/>
</dbReference>
<protein>
    <submittedName>
        <fullName evidence="6">Creatininase family protein</fullName>
    </submittedName>
</protein>
<dbReference type="Gene3D" id="3.40.50.10310">
    <property type="entry name" value="Creatininase"/>
    <property type="match status" value="1"/>
</dbReference>
<evidence type="ECO:0000256" key="5">
    <source>
        <dbReference type="ARBA" id="ARBA00024029"/>
    </source>
</evidence>
<accession>A0ABT3Z505</accession>
<keyword evidence="3" id="KW-0378">Hydrolase</keyword>
<comment type="similarity">
    <text evidence="5">Belongs to the creatininase superfamily.</text>
</comment>
<evidence type="ECO:0000256" key="3">
    <source>
        <dbReference type="ARBA" id="ARBA00022801"/>
    </source>
</evidence>
<dbReference type="RefSeq" id="WP_267652462.1">
    <property type="nucleotide sequence ID" value="NZ_JAOVZR010000001.1"/>
</dbReference>
<proteinExistence type="inferred from homology"/>
<evidence type="ECO:0000313" key="7">
    <source>
        <dbReference type="Proteomes" id="UP001073227"/>
    </source>
</evidence>
<evidence type="ECO:0000313" key="6">
    <source>
        <dbReference type="EMBL" id="MCY0146822.1"/>
    </source>
</evidence>